<name>A0A436ZN64_ARTFL</name>
<feature type="region of interest" description="Disordered" evidence="1">
    <location>
        <begin position="1"/>
        <end position="172"/>
    </location>
</feature>
<dbReference type="Proteomes" id="UP000283090">
    <property type="component" value="Unassembled WGS sequence"/>
</dbReference>
<dbReference type="EMBL" id="SAEB01000012">
    <property type="protein sequence ID" value="RVD80347.1"/>
    <property type="molecule type" value="Genomic_DNA"/>
</dbReference>
<dbReference type="RefSeq" id="XP_067485891.1">
    <property type="nucleotide sequence ID" value="XM_067637953.1"/>
</dbReference>
<accession>A0A436ZN64</accession>
<comment type="caution">
    <text evidence="2">The sequence shown here is derived from an EMBL/GenBank/DDBJ whole genome shotgun (WGS) entry which is preliminary data.</text>
</comment>
<evidence type="ECO:0000256" key="1">
    <source>
        <dbReference type="SAM" id="MobiDB-lite"/>
    </source>
</evidence>
<feature type="compositionally biased region" description="Basic and acidic residues" evidence="1">
    <location>
        <begin position="76"/>
        <end position="124"/>
    </location>
</feature>
<dbReference type="VEuPathDB" id="FungiDB:DFL_008246"/>
<gene>
    <name evidence="2" type="ORF">DFL_008246</name>
</gene>
<sequence>MSSPFSTVRPYFRRITSSQRSHSPPPLDRKPIRTVIKNVLCFPLRGKKKPSGGEEREEDGSEAKLPDLGSIISSEEQTKAPEGDKLPIFPRLRDWTEQQKEEAEKRATEKEEEKEKERKKREGQDGLPTRSVSTPVRASTPISDLPKERRRGGGSLVGICPSPQMIIGELGR</sequence>
<proteinExistence type="predicted"/>
<evidence type="ECO:0000313" key="3">
    <source>
        <dbReference type="Proteomes" id="UP000283090"/>
    </source>
</evidence>
<dbReference type="AlphaFoldDB" id="A0A436ZN64"/>
<keyword evidence="3" id="KW-1185">Reference proteome</keyword>
<protein>
    <submittedName>
        <fullName evidence="2">Uncharacterized protein</fullName>
    </submittedName>
</protein>
<evidence type="ECO:0000313" key="2">
    <source>
        <dbReference type="EMBL" id="RVD80347.1"/>
    </source>
</evidence>
<organism evidence="2 3">
    <name type="scientific">Arthrobotrys flagrans</name>
    <name type="common">Nematode-trapping fungus</name>
    <name type="synonym">Trichothecium flagrans</name>
    <dbReference type="NCBI Taxonomy" id="97331"/>
    <lineage>
        <taxon>Eukaryota</taxon>
        <taxon>Fungi</taxon>
        <taxon>Dikarya</taxon>
        <taxon>Ascomycota</taxon>
        <taxon>Pezizomycotina</taxon>
        <taxon>Orbiliomycetes</taxon>
        <taxon>Orbiliales</taxon>
        <taxon>Orbiliaceae</taxon>
        <taxon>Arthrobotrys</taxon>
    </lineage>
</organism>
<reference evidence="2 3" key="1">
    <citation type="submission" date="2019-01" db="EMBL/GenBank/DDBJ databases">
        <title>Intercellular communication is required for trap formation in the nematode-trapping fungus Duddingtonia flagrans.</title>
        <authorList>
            <person name="Youssar L."/>
            <person name="Wernet V."/>
            <person name="Hensel N."/>
            <person name="Hildebrandt H.-G."/>
            <person name="Fischer R."/>
        </authorList>
    </citation>
    <scope>NUCLEOTIDE SEQUENCE [LARGE SCALE GENOMIC DNA]</scope>
    <source>
        <strain evidence="2 3">CBS H-5679</strain>
    </source>
</reference>
<feature type="compositionally biased region" description="Polar residues" evidence="1">
    <location>
        <begin position="130"/>
        <end position="142"/>
    </location>
</feature>
<dbReference type="GeneID" id="93590557"/>
<dbReference type="OrthoDB" id="5393520at2759"/>